<dbReference type="OrthoDB" id="447552at2759"/>
<gene>
    <name evidence="2" type="ORF">AK812_SmicGene73</name>
</gene>
<name>A0A1Q9F7I7_SYMMI</name>
<proteinExistence type="predicted"/>
<organism evidence="2 3">
    <name type="scientific">Symbiodinium microadriaticum</name>
    <name type="common">Dinoflagellate</name>
    <name type="synonym">Zooxanthella microadriatica</name>
    <dbReference type="NCBI Taxonomy" id="2951"/>
    <lineage>
        <taxon>Eukaryota</taxon>
        <taxon>Sar</taxon>
        <taxon>Alveolata</taxon>
        <taxon>Dinophyceae</taxon>
        <taxon>Suessiales</taxon>
        <taxon>Symbiodiniaceae</taxon>
        <taxon>Symbiodinium</taxon>
    </lineage>
</organism>
<reference evidence="2 3" key="1">
    <citation type="submission" date="2016-02" db="EMBL/GenBank/DDBJ databases">
        <title>Genome analysis of coral dinoflagellate symbionts highlights evolutionary adaptations to a symbiotic lifestyle.</title>
        <authorList>
            <person name="Aranda M."/>
            <person name="Li Y."/>
            <person name="Liew Y.J."/>
            <person name="Baumgarten S."/>
            <person name="Simakov O."/>
            <person name="Wilson M."/>
            <person name="Piel J."/>
            <person name="Ashoor H."/>
            <person name="Bougouffa S."/>
            <person name="Bajic V.B."/>
            <person name="Ryu T."/>
            <person name="Ravasi T."/>
            <person name="Bayer T."/>
            <person name="Micklem G."/>
            <person name="Kim H."/>
            <person name="Bhak J."/>
            <person name="Lajeunesse T.C."/>
            <person name="Voolstra C.R."/>
        </authorList>
    </citation>
    <scope>NUCLEOTIDE SEQUENCE [LARGE SCALE GENOMIC DNA]</scope>
    <source>
        <strain evidence="2 3">CCMP2467</strain>
    </source>
</reference>
<dbReference type="AlphaFoldDB" id="A0A1Q9F7I7"/>
<dbReference type="Proteomes" id="UP000186817">
    <property type="component" value="Unassembled WGS sequence"/>
</dbReference>
<feature type="compositionally biased region" description="Basic residues" evidence="1">
    <location>
        <begin position="312"/>
        <end position="330"/>
    </location>
</feature>
<comment type="caution">
    <text evidence="2">The sequence shown here is derived from an EMBL/GenBank/DDBJ whole genome shotgun (WGS) entry which is preliminary data.</text>
</comment>
<sequence>MLTICMPNPDMSLVALLLSKKPVLLSISPGGCIVIAFCVRSSRLRPLVLEQLELWLFSKSRVMASLEAAFAAKSSELAKNSKGSMKTRVVADPSIGVDSIAKVLREYMVHHNCRDLWSLVCPPPGGPLTLTWSTPVCGPWLLKVVGLLYDLLVLAPNSKLLAVKVRGALESLHRTNDLTIPVQKGRTDSDQFDKLDLTIRLLMNHIRQVKQDDKLKSRLWRLLARAEQLKLGAGEVNLLQLVPWKPPSEVEETPPVAPPQVVPPLPPPLPPPVSPPRTVPFRRDSLFRLPPVVQKILGRSGQQGAKAELQKSKKGKKGKKGKKPLVKKAIAKPVAPPKPKTIKDPAASKGKKKDEKASVPKPKVSPTIADCELIANAMVYAPAAAEKTKPKPKKPAKKPATSTSPAEKKIVVPKQNPKKPKKSAQKPATSTSPAEKKIVVPKQNPKKPKKSTQKPATSTSIPAEEQIVVPKQDPKEPKKKNMIFEALEWGTCRLECYAEKSYIRHKDSDLKWRSVVSCCARGLHQQIIKDMVEQVKKGLSSGELFQIRDDLLAKLQASS</sequence>
<feature type="region of interest" description="Disordered" evidence="1">
    <location>
        <begin position="247"/>
        <end position="282"/>
    </location>
</feature>
<keyword evidence="3" id="KW-1185">Reference proteome</keyword>
<feature type="region of interest" description="Disordered" evidence="1">
    <location>
        <begin position="384"/>
        <end position="474"/>
    </location>
</feature>
<protein>
    <submittedName>
        <fullName evidence="2">Uncharacterized protein</fullName>
    </submittedName>
</protein>
<feature type="compositionally biased region" description="Pro residues" evidence="1">
    <location>
        <begin position="255"/>
        <end position="278"/>
    </location>
</feature>
<feature type="region of interest" description="Disordered" evidence="1">
    <location>
        <begin position="297"/>
        <end position="368"/>
    </location>
</feature>
<evidence type="ECO:0000313" key="2">
    <source>
        <dbReference type="EMBL" id="OLQ15648.1"/>
    </source>
</evidence>
<evidence type="ECO:0000256" key="1">
    <source>
        <dbReference type="SAM" id="MobiDB-lite"/>
    </source>
</evidence>
<accession>A0A1Q9F7I7</accession>
<evidence type="ECO:0000313" key="3">
    <source>
        <dbReference type="Proteomes" id="UP000186817"/>
    </source>
</evidence>
<dbReference type="EMBL" id="LSRX01000001">
    <property type="protein sequence ID" value="OLQ15648.1"/>
    <property type="molecule type" value="Genomic_DNA"/>
</dbReference>